<evidence type="ECO:0000313" key="2">
    <source>
        <dbReference type="Proteomes" id="UP000062973"/>
    </source>
</evidence>
<organism evidence="1 2">
    <name type="scientific">Amycolatopsis methanolica 239</name>
    <dbReference type="NCBI Taxonomy" id="1068978"/>
    <lineage>
        <taxon>Bacteria</taxon>
        <taxon>Bacillati</taxon>
        <taxon>Actinomycetota</taxon>
        <taxon>Actinomycetes</taxon>
        <taxon>Pseudonocardiales</taxon>
        <taxon>Pseudonocardiaceae</taxon>
        <taxon>Amycolatopsis</taxon>
        <taxon>Amycolatopsis methanolica group</taxon>
    </lineage>
</organism>
<keyword evidence="2" id="KW-1185">Reference proteome</keyword>
<reference evidence="1 2" key="1">
    <citation type="submission" date="2014-07" db="EMBL/GenBank/DDBJ databases">
        <title>Whole Genome Sequence of the Amycolatopsis methanolica 239.</title>
        <authorList>
            <person name="Tang B."/>
        </authorList>
    </citation>
    <scope>NUCLEOTIDE SEQUENCE [LARGE SCALE GENOMIC DNA]</scope>
    <source>
        <strain evidence="1 2">239</strain>
    </source>
</reference>
<dbReference type="KEGG" id="amq:AMETH_0065"/>
<dbReference type="EMBL" id="CP009110">
    <property type="protein sequence ID" value="AIJ20157.1"/>
    <property type="molecule type" value="Genomic_DNA"/>
</dbReference>
<evidence type="ECO:0000313" key="1">
    <source>
        <dbReference type="EMBL" id="AIJ20157.1"/>
    </source>
</evidence>
<protein>
    <submittedName>
        <fullName evidence="1">Uncharacterized protein</fullName>
    </submittedName>
</protein>
<gene>
    <name evidence="1" type="ORF">AMETH_0065</name>
</gene>
<name>A0A076MQZ2_AMYME</name>
<proteinExistence type="predicted"/>
<dbReference type="Proteomes" id="UP000062973">
    <property type="component" value="Chromosome"/>
</dbReference>
<dbReference type="HOGENOM" id="CLU_1861017_0_0_11"/>
<sequence length="137" mass="15015">MQRVVALERNYDVTIGVPTVFGEVLLDGFREHPGDAQLIAGHPVVVSRPQRHDVVVGGEQPATGQLTNVVLAFAFQGLRHLLRDDVAAEHACEGVSHQGFQASIEAFNPTHGTHALLRTMCFRIDPIGIRALRHDPR</sequence>
<accession>A0A076MQZ2</accession>
<dbReference type="AlphaFoldDB" id="A0A076MQZ2"/>